<gene>
    <name evidence="3" type="ORF">NDU88_009278</name>
</gene>
<accession>A0AAV7P1Y6</accession>
<keyword evidence="4" id="KW-1185">Reference proteome</keyword>
<organism evidence="3 4">
    <name type="scientific">Pleurodeles waltl</name>
    <name type="common">Iberian ribbed newt</name>
    <dbReference type="NCBI Taxonomy" id="8319"/>
    <lineage>
        <taxon>Eukaryota</taxon>
        <taxon>Metazoa</taxon>
        <taxon>Chordata</taxon>
        <taxon>Craniata</taxon>
        <taxon>Vertebrata</taxon>
        <taxon>Euteleostomi</taxon>
        <taxon>Amphibia</taxon>
        <taxon>Batrachia</taxon>
        <taxon>Caudata</taxon>
        <taxon>Salamandroidea</taxon>
        <taxon>Salamandridae</taxon>
        <taxon>Pleurodelinae</taxon>
        <taxon>Pleurodeles</taxon>
    </lineage>
</organism>
<dbReference type="PANTHER" id="PTHR13800">
    <property type="entry name" value="TRANSIENT RECEPTOR POTENTIAL CATION CHANNEL, SUBFAMILY M, MEMBER 6"/>
    <property type="match status" value="1"/>
</dbReference>
<dbReference type="GO" id="GO:0005886">
    <property type="term" value="C:plasma membrane"/>
    <property type="evidence" value="ECO:0007669"/>
    <property type="project" value="TreeGrafter"/>
</dbReference>
<dbReference type="InterPro" id="IPR050927">
    <property type="entry name" value="TRPM"/>
</dbReference>
<dbReference type="Proteomes" id="UP001066276">
    <property type="component" value="Chromosome 8"/>
</dbReference>
<sequence length="205" mass="22993">MGSQEVEKQTMDGPEEEIVEQKSQPGLGQVRPPKLKPRLRKIKETQFIDMDSERIKVLNSWFSVNIRKKECVDFIRSAKPSDAGKEVCGCGYTQDQHSEDHEELPSDGDLEWNPGKHTREVPTDAYGDLTFTGLGKSVVKYVRASSSTPPKILYEMMTKMWNLSVPNLLISVTGGTKNFSMKGRLKNLFSRGLIKAAQTTGKQSK</sequence>
<evidence type="ECO:0000313" key="3">
    <source>
        <dbReference type="EMBL" id="KAJ1121150.1"/>
    </source>
</evidence>
<reference evidence="3" key="1">
    <citation type="journal article" date="2022" name="bioRxiv">
        <title>Sequencing and chromosome-scale assembly of the giantPleurodeles waltlgenome.</title>
        <authorList>
            <person name="Brown T."/>
            <person name="Elewa A."/>
            <person name="Iarovenko S."/>
            <person name="Subramanian E."/>
            <person name="Araus A.J."/>
            <person name="Petzold A."/>
            <person name="Susuki M."/>
            <person name="Suzuki K.-i.T."/>
            <person name="Hayashi T."/>
            <person name="Toyoda A."/>
            <person name="Oliveira C."/>
            <person name="Osipova E."/>
            <person name="Leigh N.D."/>
            <person name="Simon A."/>
            <person name="Yun M.H."/>
        </authorList>
    </citation>
    <scope>NUCLEOTIDE SEQUENCE</scope>
    <source>
        <strain evidence="3">20211129_DDA</strain>
        <tissue evidence="3">Liver</tissue>
    </source>
</reference>
<dbReference type="GO" id="GO:0099604">
    <property type="term" value="F:ligand-gated calcium channel activity"/>
    <property type="evidence" value="ECO:0007669"/>
    <property type="project" value="TreeGrafter"/>
</dbReference>
<dbReference type="Pfam" id="PF18139">
    <property type="entry name" value="LSDAT_euk"/>
    <property type="match status" value="1"/>
</dbReference>
<dbReference type="InterPro" id="IPR041491">
    <property type="entry name" value="TRPM_SLOG"/>
</dbReference>
<dbReference type="EMBL" id="JANPWB010000012">
    <property type="protein sequence ID" value="KAJ1121150.1"/>
    <property type="molecule type" value="Genomic_DNA"/>
</dbReference>
<evidence type="ECO:0000259" key="2">
    <source>
        <dbReference type="Pfam" id="PF18139"/>
    </source>
</evidence>
<dbReference type="PANTHER" id="PTHR13800:SF45">
    <property type="entry name" value="TRANSIENT RECEPTOR POTENTIAL CATION CHANNEL SUBFAMILY M MEMBER 2 ISOFORM X1"/>
    <property type="match status" value="1"/>
</dbReference>
<feature type="region of interest" description="Disordered" evidence="1">
    <location>
        <begin position="1"/>
        <end position="36"/>
    </location>
</feature>
<comment type="caution">
    <text evidence="3">The sequence shown here is derived from an EMBL/GenBank/DDBJ whole genome shotgun (WGS) entry which is preliminary data.</text>
</comment>
<feature type="domain" description="TRPM SLOG" evidence="2">
    <location>
        <begin position="140"/>
        <end position="201"/>
    </location>
</feature>
<proteinExistence type="predicted"/>
<feature type="compositionally biased region" description="Basic and acidic residues" evidence="1">
    <location>
        <begin position="1"/>
        <end position="10"/>
    </location>
</feature>
<name>A0AAV7P1Y6_PLEWA</name>
<dbReference type="GO" id="GO:0051209">
    <property type="term" value="P:release of sequestered calcium ion into cytosol"/>
    <property type="evidence" value="ECO:0007669"/>
    <property type="project" value="TreeGrafter"/>
</dbReference>
<dbReference type="AlphaFoldDB" id="A0AAV7P1Y6"/>
<evidence type="ECO:0000313" key="4">
    <source>
        <dbReference type="Proteomes" id="UP001066276"/>
    </source>
</evidence>
<protein>
    <recommendedName>
        <fullName evidence="2">TRPM SLOG domain-containing protein</fullName>
    </recommendedName>
</protein>
<evidence type="ECO:0000256" key="1">
    <source>
        <dbReference type="SAM" id="MobiDB-lite"/>
    </source>
</evidence>